<organism evidence="1 2">
    <name type="scientific">Arctium lappa</name>
    <name type="common">Greater burdock</name>
    <name type="synonym">Lappa major</name>
    <dbReference type="NCBI Taxonomy" id="4217"/>
    <lineage>
        <taxon>Eukaryota</taxon>
        <taxon>Viridiplantae</taxon>
        <taxon>Streptophyta</taxon>
        <taxon>Embryophyta</taxon>
        <taxon>Tracheophyta</taxon>
        <taxon>Spermatophyta</taxon>
        <taxon>Magnoliopsida</taxon>
        <taxon>eudicotyledons</taxon>
        <taxon>Gunneridae</taxon>
        <taxon>Pentapetalae</taxon>
        <taxon>asterids</taxon>
        <taxon>campanulids</taxon>
        <taxon>Asterales</taxon>
        <taxon>Asteraceae</taxon>
        <taxon>Carduoideae</taxon>
        <taxon>Cardueae</taxon>
        <taxon>Arctiinae</taxon>
        <taxon>Arctium</taxon>
    </lineage>
</organism>
<proteinExistence type="predicted"/>
<accession>A0ACB9CIZ1</accession>
<gene>
    <name evidence="1" type="ORF">L6452_13598</name>
</gene>
<reference evidence="2" key="1">
    <citation type="journal article" date="2022" name="Mol. Ecol. Resour.">
        <title>The genomes of chicory, endive, great burdock and yacon provide insights into Asteraceae palaeo-polyploidization history and plant inulin production.</title>
        <authorList>
            <person name="Fan W."/>
            <person name="Wang S."/>
            <person name="Wang H."/>
            <person name="Wang A."/>
            <person name="Jiang F."/>
            <person name="Liu H."/>
            <person name="Zhao H."/>
            <person name="Xu D."/>
            <person name="Zhang Y."/>
        </authorList>
    </citation>
    <scope>NUCLEOTIDE SEQUENCE [LARGE SCALE GENOMIC DNA]</scope>
    <source>
        <strain evidence="2">cv. Niubang</strain>
    </source>
</reference>
<evidence type="ECO:0000313" key="2">
    <source>
        <dbReference type="Proteomes" id="UP001055879"/>
    </source>
</evidence>
<evidence type="ECO:0000313" key="1">
    <source>
        <dbReference type="EMBL" id="KAI3734135.1"/>
    </source>
</evidence>
<dbReference type="EMBL" id="CM042050">
    <property type="protein sequence ID" value="KAI3734135.1"/>
    <property type="molecule type" value="Genomic_DNA"/>
</dbReference>
<dbReference type="Proteomes" id="UP001055879">
    <property type="component" value="Linkage Group LG04"/>
</dbReference>
<protein>
    <submittedName>
        <fullName evidence="1">Uncharacterized protein</fullName>
    </submittedName>
</protein>
<name>A0ACB9CIZ1_ARCLA</name>
<reference evidence="1 2" key="2">
    <citation type="journal article" date="2022" name="Mol. Ecol. Resour.">
        <title>The genomes of chicory, endive, great burdock and yacon provide insights into Asteraceae paleo-polyploidization history and plant inulin production.</title>
        <authorList>
            <person name="Fan W."/>
            <person name="Wang S."/>
            <person name="Wang H."/>
            <person name="Wang A."/>
            <person name="Jiang F."/>
            <person name="Liu H."/>
            <person name="Zhao H."/>
            <person name="Xu D."/>
            <person name="Zhang Y."/>
        </authorList>
    </citation>
    <scope>NUCLEOTIDE SEQUENCE [LARGE SCALE GENOMIC DNA]</scope>
    <source>
        <strain evidence="2">cv. Niubang</strain>
    </source>
</reference>
<comment type="caution">
    <text evidence="1">The sequence shown here is derived from an EMBL/GenBank/DDBJ whole genome shotgun (WGS) entry which is preliminary data.</text>
</comment>
<sequence length="199" mass="22948">MSLQETIEDKERIGLQMKLGFPSFSIKSREKNLGRILGSWAVQVVLGRMRRRLVVVGLGLKSLLGYLGFCQEDEDIFSSATIGSIVSSYWDLEIGKVFNCEVSVKFLGVTGWHVGFMLSHYDVDLSYDSHKDTFQARYPPHGRRAATIEIRVIWDRLRTPHFDTSPHDLHISNCWWYGVVDHLEACDRNDNYCHCYERS</sequence>
<keyword evidence="2" id="KW-1185">Reference proteome</keyword>